<dbReference type="FunFam" id="3.30.1390.20:FF:000004">
    <property type="entry name" value="60S ribosomal protein L7"/>
    <property type="match status" value="1"/>
</dbReference>
<reference evidence="6 7" key="1">
    <citation type="journal article" date="2012" name="Proc. Natl. Acad. Sci. U.S.A.">
        <title>Antigenic diversity is generated by distinct evolutionary mechanisms in African trypanosome species.</title>
        <authorList>
            <person name="Jackson A.P."/>
            <person name="Berry A."/>
            <person name="Aslett M."/>
            <person name="Allison H.C."/>
            <person name="Burton P."/>
            <person name="Vavrova-Anderson J."/>
            <person name="Brown R."/>
            <person name="Browne H."/>
            <person name="Corton N."/>
            <person name="Hauser H."/>
            <person name="Gamble J."/>
            <person name="Gilderthorp R."/>
            <person name="Marcello L."/>
            <person name="McQuillan J."/>
            <person name="Otto T.D."/>
            <person name="Quail M.A."/>
            <person name="Sanders M.J."/>
            <person name="van Tonder A."/>
            <person name="Ginger M.L."/>
            <person name="Field M.C."/>
            <person name="Barry J.D."/>
            <person name="Hertz-Fowler C."/>
            <person name="Berriman M."/>
        </authorList>
    </citation>
    <scope>NUCLEOTIDE SEQUENCE</scope>
    <source>
        <strain evidence="6 7">Y486</strain>
    </source>
</reference>
<dbReference type="GO" id="GO:0022625">
    <property type="term" value="C:cytosolic large ribosomal subunit"/>
    <property type="evidence" value="ECO:0007669"/>
    <property type="project" value="TreeGrafter"/>
</dbReference>
<dbReference type="Gene3D" id="3.30.1390.20">
    <property type="entry name" value="Ribosomal protein L30, ferredoxin-like fold domain"/>
    <property type="match status" value="1"/>
</dbReference>
<dbReference type="Pfam" id="PF08079">
    <property type="entry name" value="Ribosomal_L30_N"/>
    <property type="match status" value="1"/>
</dbReference>
<dbReference type="Proteomes" id="UP000009027">
    <property type="component" value="Unassembled WGS sequence"/>
</dbReference>
<dbReference type="PROSITE" id="PS00634">
    <property type="entry name" value="RIBOSOMAL_L30"/>
    <property type="match status" value="1"/>
</dbReference>
<feature type="domain" description="Large ribosomal subunit protein uL30 N-terminal eukaryotes" evidence="5">
    <location>
        <begin position="65"/>
        <end position="134"/>
    </location>
</feature>
<dbReference type="GO" id="GO:0000463">
    <property type="term" value="P:maturation of LSU-rRNA from tricistronic rRNA transcript (SSU-rRNA, 5.8S rRNA, LSU-rRNA)"/>
    <property type="evidence" value="ECO:0007669"/>
    <property type="project" value="TreeGrafter"/>
</dbReference>
<evidence type="ECO:0000313" key="6">
    <source>
        <dbReference type="EMBL" id="CCD18418.1"/>
    </source>
</evidence>
<name>F9WLM6_TRYVY</name>
<proteinExistence type="inferred from homology"/>
<dbReference type="GO" id="GO:0003735">
    <property type="term" value="F:structural constituent of ribosome"/>
    <property type="evidence" value="ECO:0007669"/>
    <property type="project" value="TreeGrafter"/>
</dbReference>
<dbReference type="EMBL" id="CAEX01001113">
    <property type="protein sequence ID" value="CCD18418.1"/>
    <property type="molecule type" value="Genomic_DNA"/>
</dbReference>
<dbReference type="InterPro" id="IPR012988">
    <property type="entry name" value="Ribosomal_uL30_N_euk"/>
</dbReference>
<dbReference type="PANTHER" id="PTHR11524">
    <property type="entry name" value="60S RIBOSOMAL PROTEIN L7"/>
    <property type="match status" value="1"/>
</dbReference>
<dbReference type="GO" id="GO:0003723">
    <property type="term" value="F:RNA binding"/>
    <property type="evidence" value="ECO:0007669"/>
    <property type="project" value="InterPro"/>
</dbReference>
<accession>F9WLM6</accession>
<evidence type="ECO:0000256" key="2">
    <source>
        <dbReference type="ARBA" id="ARBA00022980"/>
    </source>
</evidence>
<dbReference type="InterPro" id="IPR036919">
    <property type="entry name" value="Ribo_uL30_ferredoxin-like_sf"/>
</dbReference>
<sequence length="298" mass="34104">MLYSLMLRNCCHQFAFLLLSAFLLISLLFPPSCTLHNFTFDALVGASCLLRKKGGEMPAKAVPAPESAIKRAAFKQQQTENFKNAIAANKAAKASLKKIAYERGLKYSREYRTAEKKLVVLRRKAKKQGGYFLESKPKVAVVTRIRGIAKVPPKQRKILQLLRLRQIFNTVFVRLNKPMVNMLRAVEPYIAYGYPSLRTVRAMVYKRGFLKINGQRVKIRDNQMIKDKFNNEDIVCAEDVVNQIYTSGKHFRTVTNGLWPFKLAPPTGGMRQKRRHFVEGGDYGNRDALINRFLSRMI</sequence>
<keyword evidence="2 6" id="KW-0689">Ribosomal protein</keyword>
<evidence type="ECO:0000256" key="1">
    <source>
        <dbReference type="ARBA" id="ARBA00007594"/>
    </source>
</evidence>
<gene>
    <name evidence="6" type="ORF">TvY486_0011060</name>
</gene>
<evidence type="ECO:0000313" key="7">
    <source>
        <dbReference type="Proteomes" id="UP000009027"/>
    </source>
</evidence>
<dbReference type="VEuPathDB" id="TriTrypDB:TvY486_0011060"/>
<evidence type="ECO:0000259" key="4">
    <source>
        <dbReference type="Pfam" id="PF00327"/>
    </source>
</evidence>
<dbReference type="Pfam" id="PF00327">
    <property type="entry name" value="Ribosomal_L30"/>
    <property type="match status" value="1"/>
</dbReference>
<dbReference type="InterPro" id="IPR005998">
    <property type="entry name" value="Ribosomal_uL30_euk"/>
</dbReference>
<dbReference type="PANTHER" id="PTHR11524:SF16">
    <property type="entry name" value="LARGE RIBOSOMAL SUBUNIT PROTEIN UL30"/>
    <property type="match status" value="1"/>
</dbReference>
<evidence type="ECO:0000256" key="3">
    <source>
        <dbReference type="ARBA" id="ARBA00023274"/>
    </source>
</evidence>
<dbReference type="InterPro" id="IPR018038">
    <property type="entry name" value="Ribosomal_uL30_CS"/>
</dbReference>
<dbReference type="InterPro" id="IPR016082">
    <property type="entry name" value="Ribosomal_uL30_ferredoxin-like"/>
</dbReference>
<dbReference type="InterPro" id="IPR035808">
    <property type="entry name" value="Ribosomal_uL30_euk_arc"/>
</dbReference>
<dbReference type="SUPFAM" id="SSF55129">
    <property type="entry name" value="Ribosomal protein L30p/L7e"/>
    <property type="match status" value="1"/>
</dbReference>
<keyword evidence="7" id="KW-1185">Reference proteome</keyword>
<dbReference type="NCBIfam" id="TIGR01310">
    <property type="entry name" value="uL30_euk"/>
    <property type="match status" value="1"/>
</dbReference>
<dbReference type="AlphaFoldDB" id="F9WLM6"/>
<comment type="similarity">
    <text evidence="1">Belongs to the universal ribosomal protein uL30 family.</text>
</comment>
<organism evidence="6 7">
    <name type="scientific">Trypanosoma vivax (strain Y486)</name>
    <dbReference type="NCBI Taxonomy" id="1055687"/>
    <lineage>
        <taxon>Eukaryota</taxon>
        <taxon>Discoba</taxon>
        <taxon>Euglenozoa</taxon>
        <taxon>Kinetoplastea</taxon>
        <taxon>Metakinetoplastina</taxon>
        <taxon>Trypanosomatida</taxon>
        <taxon>Trypanosomatidae</taxon>
        <taxon>Trypanosoma</taxon>
        <taxon>Duttonella</taxon>
    </lineage>
</organism>
<feature type="domain" description="Large ribosomal subunit protein uL30-like ferredoxin-like fold" evidence="4">
    <location>
        <begin position="141"/>
        <end position="190"/>
    </location>
</feature>
<dbReference type="InterPro" id="IPR039699">
    <property type="entry name" value="Ribosomal_uL30"/>
</dbReference>
<protein>
    <submittedName>
        <fullName evidence="6">60S ribosomal protein L7, putative</fullName>
    </submittedName>
</protein>
<keyword evidence="3" id="KW-0687">Ribonucleoprotein</keyword>
<dbReference type="CDD" id="cd01657">
    <property type="entry name" value="Ribosomal_L7_archeal_euk"/>
    <property type="match status" value="1"/>
</dbReference>
<evidence type="ECO:0000259" key="5">
    <source>
        <dbReference type="Pfam" id="PF08079"/>
    </source>
</evidence>